<name>A0A1D1UJ33_RAMVA</name>
<protein>
    <submittedName>
        <fullName evidence="1">Uncharacterized protein</fullName>
    </submittedName>
</protein>
<comment type="caution">
    <text evidence="1">The sequence shown here is derived from an EMBL/GenBank/DDBJ whole genome shotgun (WGS) entry which is preliminary data.</text>
</comment>
<evidence type="ECO:0000313" key="1">
    <source>
        <dbReference type="EMBL" id="GAU89744.1"/>
    </source>
</evidence>
<keyword evidence="2" id="KW-1185">Reference proteome</keyword>
<dbReference type="Proteomes" id="UP000186922">
    <property type="component" value="Unassembled WGS sequence"/>
</dbReference>
<proteinExistence type="predicted"/>
<evidence type="ECO:0000313" key="2">
    <source>
        <dbReference type="Proteomes" id="UP000186922"/>
    </source>
</evidence>
<organism evidence="1 2">
    <name type="scientific">Ramazzottius varieornatus</name>
    <name type="common">Water bear</name>
    <name type="synonym">Tardigrade</name>
    <dbReference type="NCBI Taxonomy" id="947166"/>
    <lineage>
        <taxon>Eukaryota</taxon>
        <taxon>Metazoa</taxon>
        <taxon>Ecdysozoa</taxon>
        <taxon>Tardigrada</taxon>
        <taxon>Eutardigrada</taxon>
        <taxon>Parachela</taxon>
        <taxon>Hypsibioidea</taxon>
        <taxon>Ramazzottiidae</taxon>
        <taxon>Ramazzottius</taxon>
    </lineage>
</organism>
<accession>A0A1D1UJ33</accession>
<gene>
    <name evidence="1" type="primary">RvY_02255-1</name>
    <name evidence="1" type="synonym">RvY_02255.1</name>
    <name evidence="1" type="ORF">RvY_02255</name>
</gene>
<dbReference type="EMBL" id="BDGG01000001">
    <property type="protein sequence ID" value="GAU89744.1"/>
    <property type="molecule type" value="Genomic_DNA"/>
</dbReference>
<dbReference type="AlphaFoldDB" id="A0A1D1UJ33"/>
<sequence>MADTHCMNDMIGTLKSSRYEVAVAEANHRYGHLFRIDMVPIRDLKVPDCPDTTAEMCNLFSKSFYSNMLVKDRIVSALSDKFRAGTPADLRNEKKYPTVLSMSASDGSVGLTFVTRVLNEFKWTNVFLLCDTSENSIYMQPFYMYRFYPPPTWKSDDAGDMV</sequence>
<reference evidence="1 2" key="1">
    <citation type="journal article" date="2016" name="Nat. Commun.">
        <title>Extremotolerant tardigrade genome and improved radiotolerance of human cultured cells by tardigrade-unique protein.</title>
        <authorList>
            <person name="Hashimoto T."/>
            <person name="Horikawa D.D."/>
            <person name="Saito Y."/>
            <person name="Kuwahara H."/>
            <person name="Kozuka-Hata H."/>
            <person name="Shin-I T."/>
            <person name="Minakuchi Y."/>
            <person name="Ohishi K."/>
            <person name="Motoyama A."/>
            <person name="Aizu T."/>
            <person name="Enomoto A."/>
            <person name="Kondo K."/>
            <person name="Tanaka S."/>
            <person name="Hara Y."/>
            <person name="Koshikawa S."/>
            <person name="Sagara H."/>
            <person name="Miura T."/>
            <person name="Yokobori S."/>
            <person name="Miyagawa K."/>
            <person name="Suzuki Y."/>
            <person name="Kubo T."/>
            <person name="Oyama M."/>
            <person name="Kohara Y."/>
            <person name="Fujiyama A."/>
            <person name="Arakawa K."/>
            <person name="Katayama T."/>
            <person name="Toyoda A."/>
            <person name="Kunieda T."/>
        </authorList>
    </citation>
    <scope>NUCLEOTIDE SEQUENCE [LARGE SCALE GENOMIC DNA]</scope>
    <source>
        <strain evidence="1 2">YOKOZUNA-1</strain>
    </source>
</reference>